<dbReference type="Proteomes" id="UP000257323">
    <property type="component" value="Unassembled WGS sequence"/>
</dbReference>
<evidence type="ECO:0000313" key="3">
    <source>
        <dbReference type="Proteomes" id="UP000257323"/>
    </source>
</evidence>
<accession>A0A3E2BNC4</accession>
<comment type="caution">
    <text evidence="2">The sequence shown here is derived from an EMBL/GenBank/DDBJ whole genome shotgun (WGS) entry which is preliminary data.</text>
</comment>
<dbReference type="InterPro" id="IPR036188">
    <property type="entry name" value="FAD/NAD-bd_sf"/>
</dbReference>
<dbReference type="Pfam" id="PF01593">
    <property type="entry name" value="Amino_oxidase"/>
    <property type="match status" value="1"/>
</dbReference>
<dbReference type="PRINTS" id="PR00419">
    <property type="entry name" value="ADXRDTASE"/>
</dbReference>
<dbReference type="PANTHER" id="PTHR21197">
    <property type="entry name" value="UDP-GALACTOPYRANOSE MUTASE"/>
    <property type="match status" value="1"/>
</dbReference>
<gene>
    <name evidence="2" type="ORF">OP8BY_1864</name>
</gene>
<dbReference type="GO" id="GO:0016491">
    <property type="term" value="F:oxidoreductase activity"/>
    <property type="evidence" value="ECO:0007669"/>
    <property type="project" value="InterPro"/>
</dbReference>
<reference evidence="2 3" key="1">
    <citation type="submission" date="2018-08" db="EMBL/GenBank/DDBJ databases">
        <title>Genome analysis of the thermophilic bacterium of the candidate phylum Aminicenantes from deep subsurface aquifer revealed its physiology and ecological role.</title>
        <authorList>
            <person name="Kadnikov V.V."/>
            <person name="Mardanov A.V."/>
            <person name="Beletsky A.V."/>
            <person name="Karnachuk O.V."/>
            <person name="Ravin N.V."/>
        </authorList>
    </citation>
    <scope>NUCLEOTIDE SEQUENCE [LARGE SCALE GENOMIC DNA]</scope>
    <source>
        <strain evidence="2">BY38</strain>
    </source>
</reference>
<evidence type="ECO:0000313" key="2">
    <source>
        <dbReference type="EMBL" id="RFT16260.1"/>
    </source>
</evidence>
<dbReference type="SUPFAM" id="SSF51971">
    <property type="entry name" value="Nucleotide-binding domain"/>
    <property type="match status" value="1"/>
</dbReference>
<evidence type="ECO:0000259" key="1">
    <source>
        <dbReference type="Pfam" id="PF01593"/>
    </source>
</evidence>
<proteinExistence type="predicted"/>
<dbReference type="PANTHER" id="PTHR21197:SF0">
    <property type="entry name" value="UDP-GALACTOPYRANOSE MUTASE"/>
    <property type="match status" value="1"/>
</dbReference>
<dbReference type="GO" id="GO:0008767">
    <property type="term" value="F:UDP-galactopyranose mutase activity"/>
    <property type="evidence" value="ECO:0007669"/>
    <property type="project" value="TreeGrafter"/>
</dbReference>
<dbReference type="NCBIfam" id="NF005545">
    <property type="entry name" value="PRK07208.1-1"/>
    <property type="match status" value="1"/>
</dbReference>
<dbReference type="EMBL" id="QUAH01000004">
    <property type="protein sequence ID" value="RFT16260.1"/>
    <property type="molecule type" value="Genomic_DNA"/>
</dbReference>
<dbReference type="AlphaFoldDB" id="A0A3E2BNC4"/>
<dbReference type="GO" id="GO:0005829">
    <property type="term" value="C:cytosol"/>
    <property type="evidence" value="ECO:0007669"/>
    <property type="project" value="TreeGrafter"/>
</dbReference>
<dbReference type="InterPro" id="IPR002937">
    <property type="entry name" value="Amino_oxidase"/>
</dbReference>
<dbReference type="NCBIfam" id="NF005547">
    <property type="entry name" value="PRK07208.1-3"/>
    <property type="match status" value="1"/>
</dbReference>
<dbReference type="GO" id="GO:0050660">
    <property type="term" value="F:flavin adenine dinucleotide binding"/>
    <property type="evidence" value="ECO:0007669"/>
    <property type="project" value="TreeGrafter"/>
</dbReference>
<dbReference type="Gene3D" id="3.50.50.60">
    <property type="entry name" value="FAD/NAD(P)-binding domain"/>
    <property type="match status" value="1"/>
</dbReference>
<feature type="domain" description="Amine oxidase" evidence="1">
    <location>
        <begin position="15"/>
        <end position="391"/>
    </location>
</feature>
<name>A0A3E2BNC4_9BACT</name>
<dbReference type="NCBIfam" id="NF005548">
    <property type="entry name" value="PRK07208.1-4"/>
    <property type="match status" value="1"/>
</dbReference>
<sequence>MTESSRVIIIGAGPAGLTAAYELAKSGYEVIVVEKDKNVGGISKTINYKGYLFDLGGHRFFTKYPEVKKIWEEVLPEDFLLRPRLSRIYYKRKFFYYPLRPFNAFWNLGPISSVLAFLSFFKAKIKPYPHPENFEQWVVNHFGRKLYEIFFKTYTEKVWGIPCTKISADWAAQRIKGLSLGKAALNALGLKEKEAVRTLIDQFHYPRRGPGQFWEKMAEIIARHGGKLILGAEALEIIRKPGGFFSIKIKTENSIEEIEAASVISSMPLSELILSLQPLPPDNVIKAARRLGYRDFYTVGLIINKEKIFPDNWIYIHSPEIRAGRLQNFKNWSPEMVPDQKKTMLGLEYFCFSTEPAWSLADKELIQIAIDDLEKLKFARKEEVIDGSIVRIHKAYPVYLPGYKENALIIKEYLENIKNLLTIGRNGLHRYNNQDHSMLSGILAAKCILGENCSPWQVNVDDEYHEIAQR</sequence>
<protein>
    <recommendedName>
        <fullName evidence="1">Amine oxidase domain-containing protein</fullName>
    </recommendedName>
</protein>
<organism evidence="2 3">
    <name type="scientific">Candidatus Saccharicenans subterraneus</name>
    <dbReference type="NCBI Taxonomy" id="2508984"/>
    <lineage>
        <taxon>Bacteria</taxon>
        <taxon>Candidatus Aminicenantota</taxon>
        <taxon>Candidatus Aminicenantia</taxon>
        <taxon>Candidatus Aminicenantales</taxon>
        <taxon>Candidatus Saccharicenantaceae</taxon>
        <taxon>Candidatus Saccharicenans</taxon>
    </lineage>
</organism>